<dbReference type="RefSeq" id="WP_096920715.1">
    <property type="nucleotide sequence ID" value="NZ_CP029487.1"/>
</dbReference>
<dbReference type="KEGG" id="emt:CPZ25_006960"/>
<sequence length="281" mass="31686">MASKVYNMTFDNGKDKLVIGAGTEYGIVSYEGFDNTNIDVELEEYQFDGGKIIRQRIGSRAMSVHFHCKQSNIERKFFMEGFFSPHKPGTITVNNQGHYRQASYIVTSLEDKQENLHSGIEFELQMKSPEGYFADPDYTLVEMNSWEGGFTLPSDLPFSLRHRGIAQKVIINEGQADTPVWVQFKGPATSPKVRNVTTGLHVQVATSLTEGQTLHIKTDENRPEVLIEENGIFTNGYPLITDATSLEMRLVEGDNLLKYESADANQINQVNVLYKNRYLGV</sequence>
<dbReference type="AlphaFoldDB" id="A0A4P9C8T3"/>
<evidence type="ECO:0000259" key="1">
    <source>
        <dbReference type="Pfam" id="PF22768"/>
    </source>
</evidence>
<feature type="domain" description="Siphovirus-type tail component C-terminal" evidence="1">
    <location>
        <begin position="173"/>
        <end position="278"/>
    </location>
</feature>
<keyword evidence="3" id="KW-1185">Reference proteome</keyword>
<reference evidence="2 3" key="1">
    <citation type="submission" date="2018-05" db="EMBL/GenBank/DDBJ databases">
        <title>Genome comparison of Eubacterium sp.</title>
        <authorList>
            <person name="Feng Y."/>
            <person name="Sanchez-Andrea I."/>
            <person name="Stams A.J.M."/>
            <person name="De Vos W.M."/>
        </authorList>
    </citation>
    <scope>NUCLEOTIDE SEQUENCE [LARGE SCALE GENOMIC DNA]</scope>
    <source>
        <strain evidence="2 3">YI</strain>
    </source>
</reference>
<evidence type="ECO:0000313" key="3">
    <source>
        <dbReference type="Proteomes" id="UP000218387"/>
    </source>
</evidence>
<name>A0A4P9C8T3_EUBML</name>
<gene>
    <name evidence="2" type="ORF">CPZ25_006960</name>
</gene>
<evidence type="ECO:0000313" key="2">
    <source>
        <dbReference type="EMBL" id="QCT71075.1"/>
    </source>
</evidence>
<organism evidence="2 3">
    <name type="scientific">Eubacterium maltosivorans</name>
    <dbReference type="NCBI Taxonomy" id="2041044"/>
    <lineage>
        <taxon>Bacteria</taxon>
        <taxon>Bacillati</taxon>
        <taxon>Bacillota</taxon>
        <taxon>Clostridia</taxon>
        <taxon>Eubacteriales</taxon>
        <taxon>Eubacteriaceae</taxon>
        <taxon>Eubacterium</taxon>
    </lineage>
</organism>
<dbReference type="EMBL" id="CP029487">
    <property type="protein sequence ID" value="QCT71075.1"/>
    <property type="molecule type" value="Genomic_DNA"/>
</dbReference>
<dbReference type="Pfam" id="PF22768">
    <property type="entry name" value="SPP1_Dit"/>
    <property type="match status" value="1"/>
</dbReference>
<dbReference type="Proteomes" id="UP000218387">
    <property type="component" value="Chromosome"/>
</dbReference>
<accession>A0A4P9C8T3</accession>
<proteinExistence type="predicted"/>
<protein>
    <recommendedName>
        <fullName evidence="1">Siphovirus-type tail component C-terminal domain-containing protein</fullName>
    </recommendedName>
</protein>
<dbReference type="InterPro" id="IPR054738">
    <property type="entry name" value="Siphovirus-type_tail_C"/>
</dbReference>